<dbReference type="AlphaFoldDB" id="A0A918FIS2"/>
<evidence type="ECO:0000313" key="3">
    <source>
        <dbReference type="Proteomes" id="UP000603865"/>
    </source>
</evidence>
<dbReference type="Pfam" id="PF13546">
    <property type="entry name" value="DDE_5"/>
    <property type="match status" value="1"/>
</dbReference>
<evidence type="ECO:0000259" key="1">
    <source>
        <dbReference type="Pfam" id="PF13546"/>
    </source>
</evidence>
<feature type="domain" description="Transposase IS701-like DDE" evidence="1">
    <location>
        <begin position="5"/>
        <end position="140"/>
    </location>
</feature>
<dbReference type="InterPro" id="IPR012337">
    <property type="entry name" value="RNaseH-like_sf"/>
</dbReference>
<keyword evidence="3" id="KW-1185">Reference proteome</keyword>
<gene>
    <name evidence="2" type="ORF">GCM10008957_56550</name>
</gene>
<reference evidence="2" key="2">
    <citation type="submission" date="2020-09" db="EMBL/GenBank/DDBJ databases">
        <authorList>
            <person name="Sun Q."/>
            <person name="Ohkuma M."/>
        </authorList>
    </citation>
    <scope>NUCLEOTIDE SEQUENCE</scope>
    <source>
        <strain evidence="2">JCM 31311</strain>
    </source>
</reference>
<protein>
    <recommendedName>
        <fullName evidence="1">Transposase IS701-like DDE domain-containing protein</fullName>
    </recommendedName>
</protein>
<dbReference type="InterPro" id="IPR038721">
    <property type="entry name" value="IS701-like_DDE_dom"/>
</dbReference>
<sequence length="314" mass="36485">MLLTPLPWANRVWTLPFLTALVPSQRYNEERGRRHRTLTDWARQMLRVVQRWCPGRPLIVVADSAYAVINWLFDLQQGRPITVITRLRLDAALYEPAPERQVGQMGRTRLKGNRLPNLASLVNDPTTRWQSIRAHRWYGELNREVKIISQTALWYHAGLPPLPLRWVLVRDPKGKFSTQALRCTDLLLSPVQILESFVQRWQLEVTFEEVRAHLGVETQRQWTDLAIARTTPALLGLFSLVTLMAHERWQSCEPWVRRAAWYDKTLPTFVDALAEVRRALWKVPTFRMSAPGREMVQVPLDLIERLADALCYAA</sequence>
<proteinExistence type="predicted"/>
<dbReference type="EMBL" id="BMQL01000112">
    <property type="protein sequence ID" value="GGR41058.1"/>
    <property type="molecule type" value="Genomic_DNA"/>
</dbReference>
<organism evidence="2 3">
    <name type="scientific">Deinococcus ruber</name>
    <dbReference type="NCBI Taxonomy" id="1848197"/>
    <lineage>
        <taxon>Bacteria</taxon>
        <taxon>Thermotogati</taxon>
        <taxon>Deinococcota</taxon>
        <taxon>Deinococci</taxon>
        <taxon>Deinococcales</taxon>
        <taxon>Deinococcaceae</taxon>
        <taxon>Deinococcus</taxon>
    </lineage>
</organism>
<comment type="caution">
    <text evidence="2">The sequence shown here is derived from an EMBL/GenBank/DDBJ whole genome shotgun (WGS) entry which is preliminary data.</text>
</comment>
<accession>A0A918FIS2</accession>
<dbReference type="Proteomes" id="UP000603865">
    <property type="component" value="Unassembled WGS sequence"/>
</dbReference>
<evidence type="ECO:0000313" key="2">
    <source>
        <dbReference type="EMBL" id="GGR41058.1"/>
    </source>
</evidence>
<reference evidence="2" key="1">
    <citation type="journal article" date="2014" name="Int. J. Syst. Evol. Microbiol.">
        <title>Complete genome sequence of Corynebacterium casei LMG S-19264T (=DSM 44701T), isolated from a smear-ripened cheese.</title>
        <authorList>
            <consortium name="US DOE Joint Genome Institute (JGI-PGF)"/>
            <person name="Walter F."/>
            <person name="Albersmeier A."/>
            <person name="Kalinowski J."/>
            <person name="Ruckert C."/>
        </authorList>
    </citation>
    <scope>NUCLEOTIDE SEQUENCE</scope>
    <source>
        <strain evidence="2">JCM 31311</strain>
    </source>
</reference>
<dbReference type="SUPFAM" id="SSF53098">
    <property type="entry name" value="Ribonuclease H-like"/>
    <property type="match status" value="1"/>
</dbReference>
<name>A0A918FIS2_9DEIO</name>